<evidence type="ECO:0000256" key="7">
    <source>
        <dbReference type="SAM" id="MobiDB-lite"/>
    </source>
</evidence>
<feature type="compositionally biased region" description="Low complexity" evidence="7">
    <location>
        <begin position="530"/>
        <end position="539"/>
    </location>
</feature>
<protein>
    <recommendedName>
        <fullName evidence="9">Major facilitator superfamily (MFS) profile domain-containing protein</fullName>
    </recommendedName>
</protein>
<feature type="region of interest" description="Disordered" evidence="7">
    <location>
        <begin position="527"/>
        <end position="706"/>
    </location>
</feature>
<feature type="transmembrane region" description="Helical" evidence="8">
    <location>
        <begin position="152"/>
        <end position="179"/>
    </location>
</feature>
<feature type="transmembrane region" description="Helical" evidence="8">
    <location>
        <begin position="375"/>
        <end position="397"/>
    </location>
</feature>
<feature type="compositionally biased region" description="Basic and acidic residues" evidence="7">
    <location>
        <begin position="566"/>
        <end position="576"/>
    </location>
</feature>
<feature type="transmembrane region" description="Helical" evidence="8">
    <location>
        <begin position="185"/>
        <end position="206"/>
    </location>
</feature>
<evidence type="ECO:0000256" key="4">
    <source>
        <dbReference type="ARBA" id="ARBA00022692"/>
    </source>
</evidence>
<evidence type="ECO:0000256" key="5">
    <source>
        <dbReference type="ARBA" id="ARBA00022989"/>
    </source>
</evidence>
<dbReference type="SUPFAM" id="SSF103473">
    <property type="entry name" value="MFS general substrate transporter"/>
    <property type="match status" value="1"/>
</dbReference>
<dbReference type="RefSeq" id="XP_043167390.1">
    <property type="nucleotide sequence ID" value="XM_043311455.1"/>
</dbReference>
<dbReference type="InterPro" id="IPR036259">
    <property type="entry name" value="MFS_trans_sf"/>
</dbReference>
<dbReference type="InterPro" id="IPR003663">
    <property type="entry name" value="Sugar/inositol_transpt"/>
</dbReference>
<dbReference type="AlphaFoldDB" id="A0A8J2I1J5"/>
<comment type="caution">
    <text evidence="10">The sequence shown here is derived from an EMBL/GenBank/DDBJ whole genome shotgun (WGS) entry which is preliminary data.</text>
</comment>
<dbReference type="EMBL" id="CAJRGZ010000017">
    <property type="protein sequence ID" value="CAG5155812.1"/>
    <property type="molecule type" value="Genomic_DNA"/>
</dbReference>
<dbReference type="Proteomes" id="UP000676310">
    <property type="component" value="Unassembled WGS sequence"/>
</dbReference>
<feature type="transmembrane region" description="Helical" evidence="8">
    <location>
        <begin position="440"/>
        <end position="459"/>
    </location>
</feature>
<dbReference type="PROSITE" id="PS00217">
    <property type="entry name" value="SUGAR_TRANSPORT_2"/>
    <property type="match status" value="1"/>
</dbReference>
<evidence type="ECO:0000313" key="11">
    <source>
        <dbReference type="Proteomes" id="UP000676310"/>
    </source>
</evidence>
<dbReference type="InterPro" id="IPR005829">
    <property type="entry name" value="Sugar_transporter_CS"/>
</dbReference>
<evidence type="ECO:0000256" key="8">
    <source>
        <dbReference type="SAM" id="Phobius"/>
    </source>
</evidence>
<evidence type="ECO:0000313" key="10">
    <source>
        <dbReference type="EMBL" id="CAG5155812.1"/>
    </source>
</evidence>
<feature type="compositionally biased region" description="Low complexity" evidence="7">
    <location>
        <begin position="606"/>
        <end position="619"/>
    </location>
</feature>
<gene>
    <name evidence="10" type="ORF">ALTATR162_LOCUS3847</name>
</gene>
<dbReference type="InterPro" id="IPR020846">
    <property type="entry name" value="MFS_dom"/>
</dbReference>
<keyword evidence="11" id="KW-1185">Reference proteome</keyword>
<reference evidence="10" key="1">
    <citation type="submission" date="2021-05" db="EMBL/GenBank/DDBJ databases">
        <authorList>
            <person name="Stam R."/>
        </authorList>
    </citation>
    <scope>NUCLEOTIDE SEQUENCE</scope>
    <source>
        <strain evidence="10">CS162</strain>
    </source>
</reference>
<dbReference type="Gene3D" id="1.20.1250.20">
    <property type="entry name" value="MFS general substrate transporter like domains"/>
    <property type="match status" value="1"/>
</dbReference>
<feature type="transmembrane region" description="Helical" evidence="8">
    <location>
        <begin position="341"/>
        <end position="363"/>
    </location>
</feature>
<evidence type="ECO:0000259" key="9">
    <source>
        <dbReference type="PROSITE" id="PS50850"/>
    </source>
</evidence>
<name>A0A8J2I1J5_9PLEO</name>
<dbReference type="GeneID" id="67015448"/>
<dbReference type="GO" id="GO:0005351">
    <property type="term" value="F:carbohydrate:proton symporter activity"/>
    <property type="evidence" value="ECO:0007669"/>
    <property type="project" value="TreeGrafter"/>
</dbReference>
<feature type="transmembrane region" description="Helical" evidence="8">
    <location>
        <begin position="417"/>
        <end position="433"/>
    </location>
</feature>
<comment type="similarity">
    <text evidence="2">Belongs to the major facilitator superfamily. Sugar transporter (TC 2.A.1.1) family.</text>
</comment>
<feature type="region of interest" description="Disordered" evidence="7">
    <location>
        <begin position="744"/>
        <end position="770"/>
    </location>
</feature>
<evidence type="ECO:0000256" key="6">
    <source>
        <dbReference type="ARBA" id="ARBA00023136"/>
    </source>
</evidence>
<proteinExistence type="inferred from homology"/>
<dbReference type="PANTHER" id="PTHR48022:SF68">
    <property type="entry name" value="MAJOR FACILITATOR SUPERFAMILY (MFS) PROFILE DOMAIN-CONTAINING PROTEIN-RELATED"/>
    <property type="match status" value="1"/>
</dbReference>
<keyword evidence="3" id="KW-0813">Transport</keyword>
<feature type="transmembrane region" description="Helical" evidence="8">
    <location>
        <begin position="61"/>
        <end position="85"/>
    </location>
</feature>
<dbReference type="OrthoDB" id="6612291at2759"/>
<evidence type="ECO:0000256" key="3">
    <source>
        <dbReference type="ARBA" id="ARBA00022448"/>
    </source>
</evidence>
<organism evidence="10 11">
    <name type="scientific">Alternaria atra</name>
    <dbReference type="NCBI Taxonomy" id="119953"/>
    <lineage>
        <taxon>Eukaryota</taxon>
        <taxon>Fungi</taxon>
        <taxon>Dikarya</taxon>
        <taxon>Ascomycota</taxon>
        <taxon>Pezizomycotina</taxon>
        <taxon>Dothideomycetes</taxon>
        <taxon>Pleosporomycetidae</taxon>
        <taxon>Pleosporales</taxon>
        <taxon>Pleosporineae</taxon>
        <taxon>Pleosporaceae</taxon>
        <taxon>Alternaria</taxon>
        <taxon>Alternaria sect. Ulocladioides</taxon>
    </lineage>
</organism>
<dbReference type="PRINTS" id="PR00171">
    <property type="entry name" value="SUGRTRNSPORT"/>
</dbReference>
<dbReference type="Pfam" id="PF00083">
    <property type="entry name" value="Sugar_tr"/>
    <property type="match status" value="1"/>
</dbReference>
<dbReference type="InterPro" id="IPR050360">
    <property type="entry name" value="MFS_Sugar_Transporters"/>
</dbReference>
<keyword evidence="5 8" id="KW-1133">Transmembrane helix</keyword>
<dbReference type="NCBIfam" id="TIGR00879">
    <property type="entry name" value="SP"/>
    <property type="match status" value="1"/>
</dbReference>
<feature type="domain" description="Major facilitator superfamily (MFS) profile" evidence="9">
    <location>
        <begin position="16"/>
        <end position="463"/>
    </location>
</feature>
<keyword evidence="6 8" id="KW-0472">Membrane</keyword>
<comment type="subcellular location">
    <subcellularLocation>
        <location evidence="1">Membrane</location>
        <topology evidence="1">Multi-pass membrane protein</topology>
    </subcellularLocation>
</comment>
<feature type="transmembrane region" description="Helical" evidence="8">
    <location>
        <begin position="308"/>
        <end position="329"/>
    </location>
</feature>
<evidence type="ECO:0000256" key="2">
    <source>
        <dbReference type="ARBA" id="ARBA00010992"/>
    </source>
</evidence>
<keyword evidence="4 8" id="KW-0812">Transmembrane</keyword>
<evidence type="ECO:0000256" key="1">
    <source>
        <dbReference type="ARBA" id="ARBA00004141"/>
    </source>
</evidence>
<sequence>MARFLGLRGRSLASAISITCGLCFLCFGYAQGVMGGLLTVQQFLDRFPQVDIVNESSFHNAWVAGLTVGTWHLGCIVSAIATIFIGDLLGRRRTLILGLSFWVIGEIIQTSSYSFPQFIVGRAIAGFGNGFTTSTAPAYQAECVKSHRKGTILMISAGAFVSAGIALSYWFVFGFAYITNSSASWRVPIALQIMFALPAIAMLFFLPESPRWLILTGREQEALTVLAALNDDEPDSFDTKDEFLQIKDAILIMAQGSSAGMFSNKERRGFHRVVLAYFVQVFQQGTGINLVLQYLSWIFLTRMSFEGWLARLLASFSATVYFLASFIVVVGIDRFWGRRSLMMFGAAGMSGCMILITILQYLWSEHNMQAGRIASTVFLFIFSVFFAIGWQGMAWLYQVEIVPLRIRGPANGLSTSANWLLNFVIVFITPIAFQRISYRTWIIFAVTNFAILPLVYFFYPETAFRSLEEVDVIFQLADDAPGNPWLTAVGFSQSEPLWFGKKDPEKRLNFNYGNSSWHKRLVESMLSRESGSGSNTNSDNTEKRPWTNGESPDSAEAPTILRGRKRSEESPVDPRLHRSPPLSPATTMTTTITSQNRPRRKLQKRNSSASSMNSYMSQSQPPPPPVFGLYNNDRPAETHQPTMAHHRHTRSTSSNSLNSVRPEWWTDDLAPAPVSTRSRSSSRPGSVMETRGRPESRISQRNLSSNVLNRLVNPDLLAQQQQQPRPHRAASNSSFQHQVTDYRSDAATNVDGVDYPGMLGGEERGRGRSGIVRTQSERDTYLPDGVYEVIEGRVRQISAGPAIGTGSNELGTSHSTILTRSEVTKERQLDRWYSAAQAVVDYLSRSHLHENIEIIDNAAYQGILTFNLQGPAIADVVQEWRDRHPLFLKALRGRAWKTIDFIGFGFRKEHFRPTIIIGASDADSETWDDTVTAVGRLFDYGIDVQFLHGEEGLKTSELSDELIEAVAFAGEEESRLKGVAYEADDVHISDPADFSATPISGSSVGRKSGHSRSIGRFLTVRLGVAGGPEHRLLLLCWLVLVKHYGDFQDKYWH</sequence>
<dbReference type="InterPro" id="IPR005828">
    <property type="entry name" value="MFS_sugar_transport-like"/>
</dbReference>
<dbReference type="PANTHER" id="PTHR48022">
    <property type="entry name" value="PLASTIDIC GLUCOSE TRANSPORTER 4"/>
    <property type="match status" value="1"/>
</dbReference>
<dbReference type="GO" id="GO:0016020">
    <property type="term" value="C:membrane"/>
    <property type="evidence" value="ECO:0007669"/>
    <property type="project" value="UniProtKB-SubCell"/>
</dbReference>
<dbReference type="PROSITE" id="PS50850">
    <property type="entry name" value="MFS"/>
    <property type="match status" value="1"/>
</dbReference>
<feature type="transmembrane region" description="Helical" evidence="8">
    <location>
        <begin position="12"/>
        <end position="30"/>
    </location>
</feature>
<accession>A0A8J2I1J5</accession>